<protein>
    <submittedName>
        <fullName evidence="1">Uncharacterized protein</fullName>
    </submittedName>
</protein>
<evidence type="ECO:0000313" key="1">
    <source>
        <dbReference type="EMBL" id="KAI4381773.1"/>
    </source>
</evidence>
<dbReference type="EMBL" id="CM042882">
    <property type="protein sequence ID" value="KAI4381773.1"/>
    <property type="molecule type" value="Genomic_DNA"/>
</dbReference>
<dbReference type="Proteomes" id="UP001057402">
    <property type="component" value="Chromosome 3"/>
</dbReference>
<comment type="caution">
    <text evidence="1">The sequence shown here is derived from an EMBL/GenBank/DDBJ whole genome shotgun (WGS) entry which is preliminary data.</text>
</comment>
<evidence type="ECO:0000313" key="2">
    <source>
        <dbReference type="Proteomes" id="UP001057402"/>
    </source>
</evidence>
<gene>
    <name evidence="1" type="ORF">MLD38_007817</name>
</gene>
<reference evidence="2" key="1">
    <citation type="journal article" date="2023" name="Front. Plant Sci.">
        <title>Chromosomal-level genome assembly of Melastoma candidum provides insights into trichome evolution.</title>
        <authorList>
            <person name="Zhong Y."/>
            <person name="Wu W."/>
            <person name="Sun C."/>
            <person name="Zou P."/>
            <person name="Liu Y."/>
            <person name="Dai S."/>
            <person name="Zhou R."/>
        </authorList>
    </citation>
    <scope>NUCLEOTIDE SEQUENCE [LARGE SCALE GENOMIC DNA]</scope>
</reference>
<sequence>MADDGDLSKASLRWKILRKALDPRRPLPLCQNGPQPDLERVSRRTACGFNLISFEVVAGDDAKIHGADSVGARDVTVCYKLPAPRSTELLLTQRQENHADLRDFDVCNQYNIDNTGLVCPWPSEEVLAYFCLSHSDMFRSRRVIELGSGYGLAGLVIAAATEASEVVISDGNPQVVNYIQSNIDANSHHFSGTEVSPMMLHWSQSDISGVSNSFDIIIASDCTFFKEFHSDLANIIKCLLKNQGPSEAILFSPKRGNSLDKFLDIVRKSGLSFSVTENYNEKVFRQHCDFLNGNVSWPGYEKDHCYPLLIRITR</sequence>
<organism evidence="1 2">
    <name type="scientific">Melastoma candidum</name>
    <dbReference type="NCBI Taxonomy" id="119954"/>
    <lineage>
        <taxon>Eukaryota</taxon>
        <taxon>Viridiplantae</taxon>
        <taxon>Streptophyta</taxon>
        <taxon>Embryophyta</taxon>
        <taxon>Tracheophyta</taxon>
        <taxon>Spermatophyta</taxon>
        <taxon>Magnoliopsida</taxon>
        <taxon>eudicotyledons</taxon>
        <taxon>Gunneridae</taxon>
        <taxon>Pentapetalae</taxon>
        <taxon>rosids</taxon>
        <taxon>malvids</taxon>
        <taxon>Myrtales</taxon>
        <taxon>Melastomataceae</taxon>
        <taxon>Melastomatoideae</taxon>
        <taxon>Melastomateae</taxon>
        <taxon>Melastoma</taxon>
    </lineage>
</organism>
<accession>A0ACB9RTM8</accession>
<name>A0ACB9RTM8_9MYRT</name>
<proteinExistence type="predicted"/>
<keyword evidence="2" id="KW-1185">Reference proteome</keyword>